<evidence type="ECO:0000256" key="1">
    <source>
        <dbReference type="SAM" id="Phobius"/>
    </source>
</evidence>
<organism evidence="2 4">
    <name type="scientific">Methylobacterium oxalidis</name>
    <dbReference type="NCBI Taxonomy" id="944322"/>
    <lineage>
        <taxon>Bacteria</taxon>
        <taxon>Pseudomonadati</taxon>
        <taxon>Pseudomonadota</taxon>
        <taxon>Alphaproteobacteria</taxon>
        <taxon>Hyphomicrobiales</taxon>
        <taxon>Methylobacteriaceae</taxon>
        <taxon>Methylobacterium</taxon>
    </lineage>
</organism>
<keyword evidence="1" id="KW-0472">Membrane</keyword>
<evidence type="ECO:0000313" key="2">
    <source>
        <dbReference type="EMBL" id="GEP06453.1"/>
    </source>
</evidence>
<accession>A0A512J941</accession>
<reference evidence="2 4" key="3">
    <citation type="submission" date="2019-07" db="EMBL/GenBank/DDBJ databases">
        <title>Whole genome shotgun sequence of Methylobacterium oxalidis NBRC 107715.</title>
        <authorList>
            <person name="Hosoyama A."/>
            <person name="Uohara A."/>
            <person name="Ohji S."/>
            <person name="Ichikawa N."/>
        </authorList>
    </citation>
    <scope>NUCLEOTIDE SEQUENCE [LARGE SCALE GENOMIC DNA]</scope>
    <source>
        <strain evidence="2 4">NBRC 107715</strain>
    </source>
</reference>
<sequence>MPDFLLNLPPTQAMAVCGLAPVAIFAAIGLLVEGARFVALALGYKPEEL</sequence>
<protein>
    <submittedName>
        <fullName evidence="2">Uncharacterized protein</fullName>
    </submittedName>
</protein>
<comment type="caution">
    <text evidence="2">The sequence shown here is derived from an EMBL/GenBank/DDBJ whole genome shotgun (WGS) entry which is preliminary data.</text>
</comment>
<evidence type="ECO:0000313" key="5">
    <source>
        <dbReference type="Proteomes" id="UP001156856"/>
    </source>
</evidence>
<evidence type="ECO:0000313" key="3">
    <source>
        <dbReference type="EMBL" id="GLS65493.1"/>
    </source>
</evidence>
<reference evidence="3" key="1">
    <citation type="journal article" date="2014" name="Int. J. Syst. Evol. Microbiol.">
        <title>Complete genome of a new Firmicutes species belonging to the dominant human colonic microbiota ('Ruminococcus bicirculans') reveals two chromosomes and a selective capacity to utilize plant glucans.</title>
        <authorList>
            <consortium name="NISC Comparative Sequencing Program"/>
            <person name="Wegmann U."/>
            <person name="Louis P."/>
            <person name="Goesmann A."/>
            <person name="Henrissat B."/>
            <person name="Duncan S.H."/>
            <person name="Flint H.J."/>
        </authorList>
    </citation>
    <scope>NUCLEOTIDE SEQUENCE</scope>
    <source>
        <strain evidence="3">NBRC 107715</strain>
    </source>
</reference>
<feature type="transmembrane region" description="Helical" evidence="1">
    <location>
        <begin position="12"/>
        <end position="32"/>
    </location>
</feature>
<keyword evidence="1" id="KW-1133">Transmembrane helix</keyword>
<dbReference type="AlphaFoldDB" id="A0A512J941"/>
<dbReference type="EMBL" id="BSPK01000072">
    <property type="protein sequence ID" value="GLS65493.1"/>
    <property type="molecule type" value="Genomic_DNA"/>
</dbReference>
<proteinExistence type="predicted"/>
<reference evidence="3" key="4">
    <citation type="submission" date="2023-01" db="EMBL/GenBank/DDBJ databases">
        <title>Draft genome sequence of Methylobacterium oxalidis strain NBRC 107715.</title>
        <authorList>
            <person name="Sun Q."/>
            <person name="Mori K."/>
        </authorList>
    </citation>
    <scope>NUCLEOTIDE SEQUENCE</scope>
    <source>
        <strain evidence="3">NBRC 107715</strain>
    </source>
</reference>
<evidence type="ECO:0000313" key="4">
    <source>
        <dbReference type="Proteomes" id="UP000321960"/>
    </source>
</evidence>
<gene>
    <name evidence="3" type="ORF">GCM10007888_38750</name>
    <name evidence="2" type="ORF">MOX02_44910</name>
</gene>
<keyword evidence="1" id="KW-0812">Transmembrane</keyword>
<reference evidence="5" key="2">
    <citation type="journal article" date="2019" name="Int. J. Syst. Evol. Microbiol.">
        <title>The Global Catalogue of Microorganisms (GCM) 10K type strain sequencing project: providing services to taxonomists for standard genome sequencing and annotation.</title>
        <authorList>
            <consortium name="The Broad Institute Genomics Platform"/>
            <consortium name="The Broad Institute Genome Sequencing Center for Infectious Disease"/>
            <person name="Wu L."/>
            <person name="Ma J."/>
        </authorList>
    </citation>
    <scope>NUCLEOTIDE SEQUENCE [LARGE SCALE GENOMIC DNA]</scope>
    <source>
        <strain evidence="5">NBRC 107715</strain>
    </source>
</reference>
<dbReference type="EMBL" id="BJZU01000104">
    <property type="protein sequence ID" value="GEP06453.1"/>
    <property type="molecule type" value="Genomic_DNA"/>
</dbReference>
<keyword evidence="5" id="KW-1185">Reference proteome</keyword>
<dbReference type="Proteomes" id="UP001156856">
    <property type="component" value="Unassembled WGS sequence"/>
</dbReference>
<name>A0A512J941_9HYPH</name>
<dbReference type="Proteomes" id="UP000321960">
    <property type="component" value="Unassembled WGS sequence"/>
</dbReference>